<comment type="subcellular location">
    <subcellularLocation>
        <location evidence="1">Membrane</location>
        <topology evidence="1">Single-pass membrane protein</topology>
    </subcellularLocation>
</comment>
<keyword evidence="2" id="KW-0433">Leucine-rich repeat</keyword>
<sequence length="594" mass="65304">MDFSSKSMPMLFIATLLLELTCIAASGNRSRQQVLYVSEAADLIKLRNSFSPPLILYANWTGSPCSTNGSQWFGITCHNSRVAGVSLPGMRLSGSIPSTVLQNLWYLASLDLSNNALYGTLPTLQGLINLRVVSFASNQFSGAIPLQFVALPNLAKLELQDNNLSGTIPAFDQQALARFNVSHNHLEGRIPSNPVLQGFPTTSFANNLQLCGKPLANPCSSPTSPAPPSAGTAASSQSSGKSLRSWAIVLIVISALAGVCMATFCFLFCLKRRSKKATEKAFDLDASLAKGSGTSEIISEANQNKNLMFYDREKATCGLDDLMRSPAEWLGKGELGNTFRAMPESGRIMVVKRLHGVNGVSKEEFVQQMQLLGRLRHKNLVEMLSFHCSKEEKLVVFEHVSGGNLFQLLHDNRGEARIVLKWAARLNIVKGISRGLAYLHESTPFHKILHANLKSSNVLIDHNEEGKEYNSRLTDYGFYSILPSTQVHSLAVGKVPEFSQGMKLADKADVYCFGLILLEVVTGRFPGDEEDLPGWVRSNVTNGRPTDILDMEIASEIERYPDILKLTQIALDCLEIDPERRPVMNEVVKRTEEI</sequence>
<dbReference type="PROSITE" id="PS50011">
    <property type="entry name" value="PROTEIN_KINASE_DOM"/>
    <property type="match status" value="1"/>
</dbReference>
<evidence type="ECO:0000256" key="5">
    <source>
        <dbReference type="ARBA" id="ARBA00022737"/>
    </source>
</evidence>
<evidence type="ECO:0000259" key="10">
    <source>
        <dbReference type="PROSITE" id="PS50011"/>
    </source>
</evidence>
<dbReference type="PANTHER" id="PTHR48007">
    <property type="entry name" value="LEUCINE-RICH REPEAT RECEPTOR-LIKE PROTEIN KINASE PXC1"/>
    <property type="match status" value="1"/>
</dbReference>
<protein>
    <recommendedName>
        <fullName evidence="10">Protein kinase domain-containing protein</fullName>
    </recommendedName>
</protein>
<evidence type="ECO:0000256" key="3">
    <source>
        <dbReference type="ARBA" id="ARBA00022692"/>
    </source>
</evidence>
<organism evidence="11 12">
    <name type="scientific">Zingiber officinale</name>
    <name type="common">Ginger</name>
    <name type="synonym">Amomum zingiber</name>
    <dbReference type="NCBI Taxonomy" id="94328"/>
    <lineage>
        <taxon>Eukaryota</taxon>
        <taxon>Viridiplantae</taxon>
        <taxon>Streptophyta</taxon>
        <taxon>Embryophyta</taxon>
        <taxon>Tracheophyta</taxon>
        <taxon>Spermatophyta</taxon>
        <taxon>Magnoliopsida</taxon>
        <taxon>Liliopsida</taxon>
        <taxon>Zingiberales</taxon>
        <taxon>Zingiberaceae</taxon>
        <taxon>Zingiber</taxon>
    </lineage>
</organism>
<keyword evidence="3 8" id="KW-0812">Transmembrane</keyword>
<name>A0A8J5GUD5_ZINOF</name>
<dbReference type="FunFam" id="3.80.10.10:FF:000129">
    <property type="entry name" value="Leucine-rich repeat receptor-like kinase"/>
    <property type="match status" value="1"/>
</dbReference>
<evidence type="ECO:0000256" key="7">
    <source>
        <dbReference type="ARBA" id="ARBA00023136"/>
    </source>
</evidence>
<dbReference type="EMBL" id="JACMSC010000008">
    <property type="protein sequence ID" value="KAG6510031.1"/>
    <property type="molecule type" value="Genomic_DNA"/>
</dbReference>
<dbReference type="PANTHER" id="PTHR48007:SF40">
    <property type="entry name" value="SERINE-THREONINE_TYROSINE-PROTEIN KINASE CATALYTIC DOMAIN-CONTAINING PROTEIN"/>
    <property type="match status" value="1"/>
</dbReference>
<evidence type="ECO:0000313" key="12">
    <source>
        <dbReference type="Proteomes" id="UP000734854"/>
    </source>
</evidence>
<gene>
    <name evidence="11" type="ORF">ZIOFF_028039</name>
</gene>
<keyword evidence="4 9" id="KW-0732">Signal</keyword>
<dbReference type="InterPro" id="IPR046959">
    <property type="entry name" value="PRK1-6/SRF4-like"/>
</dbReference>
<proteinExistence type="predicted"/>
<evidence type="ECO:0000256" key="1">
    <source>
        <dbReference type="ARBA" id="ARBA00004167"/>
    </source>
</evidence>
<feature type="domain" description="Protein kinase" evidence="10">
    <location>
        <begin position="324"/>
        <end position="594"/>
    </location>
</feature>
<evidence type="ECO:0000256" key="4">
    <source>
        <dbReference type="ARBA" id="ARBA00022729"/>
    </source>
</evidence>
<reference evidence="11 12" key="1">
    <citation type="submission" date="2020-08" db="EMBL/GenBank/DDBJ databases">
        <title>Plant Genome Project.</title>
        <authorList>
            <person name="Zhang R.-G."/>
        </authorList>
    </citation>
    <scope>NUCLEOTIDE SEQUENCE [LARGE SCALE GENOMIC DNA]</scope>
    <source>
        <tissue evidence="11">Rhizome</tissue>
    </source>
</reference>
<dbReference type="Pfam" id="PF00069">
    <property type="entry name" value="Pkinase"/>
    <property type="match status" value="1"/>
</dbReference>
<dbReference type="OrthoDB" id="772719at2759"/>
<dbReference type="InterPro" id="IPR000719">
    <property type="entry name" value="Prot_kinase_dom"/>
</dbReference>
<evidence type="ECO:0000256" key="8">
    <source>
        <dbReference type="SAM" id="Phobius"/>
    </source>
</evidence>
<accession>A0A8J5GUD5</accession>
<keyword evidence="6 8" id="KW-1133">Transmembrane helix</keyword>
<keyword evidence="5" id="KW-0677">Repeat</keyword>
<dbReference type="Proteomes" id="UP000734854">
    <property type="component" value="Unassembled WGS sequence"/>
</dbReference>
<evidence type="ECO:0000256" key="2">
    <source>
        <dbReference type="ARBA" id="ARBA00022614"/>
    </source>
</evidence>
<feature type="signal peptide" evidence="9">
    <location>
        <begin position="1"/>
        <end position="25"/>
    </location>
</feature>
<evidence type="ECO:0000313" key="11">
    <source>
        <dbReference type="EMBL" id="KAG6510031.1"/>
    </source>
</evidence>
<keyword evidence="12" id="KW-1185">Reference proteome</keyword>
<evidence type="ECO:0000256" key="9">
    <source>
        <dbReference type="SAM" id="SignalP"/>
    </source>
</evidence>
<comment type="caution">
    <text evidence="11">The sequence shown here is derived from an EMBL/GenBank/DDBJ whole genome shotgun (WGS) entry which is preliminary data.</text>
</comment>
<dbReference type="GO" id="GO:0004672">
    <property type="term" value="F:protein kinase activity"/>
    <property type="evidence" value="ECO:0007669"/>
    <property type="project" value="InterPro"/>
</dbReference>
<dbReference type="GO" id="GO:0005524">
    <property type="term" value="F:ATP binding"/>
    <property type="evidence" value="ECO:0007669"/>
    <property type="project" value="InterPro"/>
</dbReference>
<dbReference type="GO" id="GO:0016020">
    <property type="term" value="C:membrane"/>
    <property type="evidence" value="ECO:0007669"/>
    <property type="project" value="UniProtKB-SubCell"/>
</dbReference>
<feature type="transmembrane region" description="Helical" evidence="8">
    <location>
        <begin position="246"/>
        <end position="270"/>
    </location>
</feature>
<dbReference type="AlphaFoldDB" id="A0A8J5GUD5"/>
<evidence type="ECO:0000256" key="6">
    <source>
        <dbReference type="ARBA" id="ARBA00022989"/>
    </source>
</evidence>
<keyword evidence="7 8" id="KW-0472">Membrane</keyword>
<feature type="chain" id="PRO_5035296071" description="Protein kinase domain-containing protein" evidence="9">
    <location>
        <begin position="26"/>
        <end position="594"/>
    </location>
</feature>